<dbReference type="Proteomes" id="UP001341281">
    <property type="component" value="Chromosome 04"/>
</dbReference>
<organism evidence="2 3">
    <name type="scientific">Paspalum notatum var. saurae</name>
    <dbReference type="NCBI Taxonomy" id="547442"/>
    <lineage>
        <taxon>Eukaryota</taxon>
        <taxon>Viridiplantae</taxon>
        <taxon>Streptophyta</taxon>
        <taxon>Embryophyta</taxon>
        <taxon>Tracheophyta</taxon>
        <taxon>Spermatophyta</taxon>
        <taxon>Magnoliopsida</taxon>
        <taxon>Liliopsida</taxon>
        <taxon>Poales</taxon>
        <taxon>Poaceae</taxon>
        <taxon>PACMAD clade</taxon>
        <taxon>Panicoideae</taxon>
        <taxon>Andropogonodae</taxon>
        <taxon>Paspaleae</taxon>
        <taxon>Paspalinae</taxon>
        <taxon>Paspalum</taxon>
    </lineage>
</organism>
<dbReference type="Pfam" id="PF05368">
    <property type="entry name" value="NmrA"/>
    <property type="match status" value="1"/>
</dbReference>
<protein>
    <recommendedName>
        <fullName evidence="1">NmrA-like domain-containing protein</fullName>
    </recommendedName>
</protein>
<feature type="domain" description="NmrA-like" evidence="1">
    <location>
        <begin position="9"/>
        <end position="282"/>
    </location>
</feature>
<dbReference type="Gene3D" id="3.40.50.720">
    <property type="entry name" value="NAD(P)-binding Rossmann-like Domain"/>
    <property type="match status" value="1"/>
</dbReference>
<accession>A0AAQ3WST7</accession>
<proteinExistence type="predicted"/>
<reference evidence="2 3" key="1">
    <citation type="submission" date="2024-02" db="EMBL/GenBank/DDBJ databases">
        <title>High-quality chromosome-scale genome assembly of Pensacola bahiagrass (Paspalum notatum Flugge var. saurae).</title>
        <authorList>
            <person name="Vega J.M."/>
            <person name="Podio M."/>
            <person name="Orjuela J."/>
            <person name="Siena L.A."/>
            <person name="Pessino S.C."/>
            <person name="Combes M.C."/>
            <person name="Mariac C."/>
            <person name="Albertini E."/>
            <person name="Pupilli F."/>
            <person name="Ortiz J.P.A."/>
            <person name="Leblanc O."/>
        </authorList>
    </citation>
    <scope>NUCLEOTIDE SEQUENCE [LARGE SCALE GENOMIC DNA]</scope>
    <source>
        <strain evidence="2">R1</strain>
        <tissue evidence="2">Leaf</tissue>
    </source>
</reference>
<dbReference type="PANTHER" id="PTHR43349">
    <property type="entry name" value="PINORESINOL REDUCTASE-RELATED"/>
    <property type="match status" value="1"/>
</dbReference>
<gene>
    <name evidence="2" type="ORF">U9M48_021337</name>
</gene>
<dbReference type="AlphaFoldDB" id="A0AAQ3WST7"/>
<dbReference type="InterPro" id="IPR050608">
    <property type="entry name" value="NmrA-type/Isoflavone_red_sf"/>
</dbReference>
<dbReference type="EMBL" id="CP144748">
    <property type="protein sequence ID" value="WVZ72957.1"/>
    <property type="molecule type" value="Genomic_DNA"/>
</dbReference>
<dbReference type="Gene3D" id="3.90.25.10">
    <property type="entry name" value="UDP-galactose 4-epimerase, domain 1"/>
    <property type="match status" value="1"/>
</dbReference>
<evidence type="ECO:0000313" key="3">
    <source>
        <dbReference type="Proteomes" id="UP001341281"/>
    </source>
</evidence>
<evidence type="ECO:0000259" key="1">
    <source>
        <dbReference type="Pfam" id="PF05368"/>
    </source>
</evidence>
<keyword evidence="3" id="KW-1185">Reference proteome</keyword>
<name>A0AAQ3WST7_PASNO</name>
<sequence length="290" mass="31215">MSSSSLGSSSRILVIGGTGTMGQHLVKASLAAGHPTAALVRPATAANPSKLKLLEAIKGSGATILYQFNIRADPSIYFDLGHATGRPLQGDIYEHESLVAAMKQVDVVISAVGHRGPRDLGDGQLRIVQAIKEAPNVKRFVPSEFGCDVDQAVRRRRGAAAAVVEPARSMLLDKVAVWEAVRAAGVPHNFICTYCPHGFLLPRLGDPQLDGPPTTKATIFGHDNTRVIFVHEADMSALTIKAVEDPRTLNKILYVRPASNTCSFSHLVHLWEQMAGRTLHSEAREHPTLS</sequence>
<evidence type="ECO:0000313" key="2">
    <source>
        <dbReference type="EMBL" id="WVZ72957.1"/>
    </source>
</evidence>
<dbReference type="PANTHER" id="PTHR43349:SF30">
    <property type="entry name" value="NMRA-LIKE DOMAIN-CONTAINING PROTEIN"/>
    <property type="match status" value="1"/>
</dbReference>
<dbReference type="SUPFAM" id="SSF51735">
    <property type="entry name" value="NAD(P)-binding Rossmann-fold domains"/>
    <property type="match status" value="1"/>
</dbReference>
<dbReference type="InterPro" id="IPR036291">
    <property type="entry name" value="NAD(P)-bd_dom_sf"/>
</dbReference>
<dbReference type="InterPro" id="IPR008030">
    <property type="entry name" value="NmrA-like"/>
</dbReference>